<protein>
    <recommendedName>
        <fullName evidence="1">DUF6314 domain-containing protein</fullName>
    </recommendedName>
</protein>
<organism evidence="2 3">
    <name type="scientific">Candidatus Paracaedimonas acanthamoebae</name>
    <dbReference type="NCBI Taxonomy" id="244581"/>
    <lineage>
        <taxon>Bacteria</taxon>
        <taxon>Pseudomonadati</taxon>
        <taxon>Pseudomonadota</taxon>
        <taxon>Alphaproteobacteria</taxon>
        <taxon>Holosporales</taxon>
        <taxon>Caedimonadaceae</taxon>
        <taxon>Candidatus Paracaedimonas</taxon>
    </lineage>
</organism>
<evidence type="ECO:0000259" key="1">
    <source>
        <dbReference type="Pfam" id="PF19834"/>
    </source>
</evidence>
<sequence length="142" mass="16772">MIVDLKKWLHGSWKINREIRDLEQQILGHFEGLLTFTDDEFNNLAAHEEGETTFGTHHGLATSNLIYHFPSLSVAKVLFHDRRYFHDLDLRLGFWKVEHLCASDRYVGRFTVQSERRLDVEWSIKGPHKQLEIKTILTRTKE</sequence>
<evidence type="ECO:0000313" key="2">
    <source>
        <dbReference type="EMBL" id="MBN9413011.1"/>
    </source>
</evidence>
<proteinExistence type="predicted"/>
<feature type="domain" description="DUF6314" evidence="1">
    <location>
        <begin position="9"/>
        <end position="139"/>
    </location>
</feature>
<dbReference type="Pfam" id="PF19834">
    <property type="entry name" value="DUF6314"/>
    <property type="match status" value="1"/>
</dbReference>
<evidence type="ECO:0000313" key="3">
    <source>
        <dbReference type="Proteomes" id="UP000664414"/>
    </source>
</evidence>
<accession>A0A8J7Q0C0</accession>
<name>A0A8J7Q0C0_9PROT</name>
<reference evidence="2" key="1">
    <citation type="submission" date="2021-02" db="EMBL/GenBank/DDBJ databases">
        <title>Thiocyanate and organic carbon inputs drive convergent selection for specific autotrophic Afipia and Thiobacillus strains within complex microbiomes.</title>
        <authorList>
            <person name="Huddy R.J."/>
            <person name="Sachdeva R."/>
            <person name="Kadzinga F."/>
            <person name="Kantor R.S."/>
            <person name="Harrison S.T.L."/>
            <person name="Banfield J.F."/>
        </authorList>
    </citation>
    <scope>NUCLEOTIDE SEQUENCE</scope>
    <source>
        <strain evidence="2">SCN18_10_11_15_R4_P_38_20</strain>
    </source>
</reference>
<dbReference type="EMBL" id="JAFKGL010000015">
    <property type="protein sequence ID" value="MBN9413011.1"/>
    <property type="molecule type" value="Genomic_DNA"/>
</dbReference>
<dbReference type="InterPro" id="IPR045632">
    <property type="entry name" value="DUF6314"/>
</dbReference>
<gene>
    <name evidence="2" type="ORF">J0H12_03710</name>
</gene>
<dbReference type="Proteomes" id="UP000664414">
    <property type="component" value="Unassembled WGS sequence"/>
</dbReference>
<comment type="caution">
    <text evidence="2">The sequence shown here is derived from an EMBL/GenBank/DDBJ whole genome shotgun (WGS) entry which is preliminary data.</text>
</comment>
<dbReference type="AlphaFoldDB" id="A0A8J7Q0C0"/>